<gene>
    <name evidence="2" type="ORF">Cadr_000019594</name>
</gene>
<keyword evidence="3" id="KW-1185">Reference proteome</keyword>
<name>A0A5N4D4B7_CAMDR</name>
<comment type="caution">
    <text evidence="2">The sequence shown here is derived from an EMBL/GenBank/DDBJ whole genome shotgun (WGS) entry which is preliminary data.</text>
</comment>
<protein>
    <submittedName>
        <fullName evidence="2">Uncharacterized protein</fullName>
    </submittedName>
</protein>
<proteinExistence type="predicted"/>
<evidence type="ECO:0000256" key="1">
    <source>
        <dbReference type="SAM" id="MobiDB-lite"/>
    </source>
</evidence>
<sequence length="230" mass="23978">MPLASSTGVPFCMGGKLGQEAVAFPRELGVLPRSLIGLGWAHLWACGQFLGDDRLCAPCASFPANPHCLCASKTSLSPFCLLMKANTVQLPNLTTATGPMAPSWGTKAVLMHPALAPGKTELGTEGAVEGTPGTTAHVAMLKTLPRGTGWGLAHNSQAVPRRQGAGQTARLKLSHRGTVSGLDLPIHTAELHRCKDGSPGPSWGETCSQPGMHLGPKVRGKPLLYPGKQL</sequence>
<feature type="region of interest" description="Disordered" evidence="1">
    <location>
        <begin position="207"/>
        <end position="230"/>
    </location>
</feature>
<evidence type="ECO:0000313" key="2">
    <source>
        <dbReference type="EMBL" id="KAB1265947.1"/>
    </source>
</evidence>
<dbReference type="AlphaFoldDB" id="A0A5N4D4B7"/>
<dbReference type="EMBL" id="JWIN03000016">
    <property type="protein sequence ID" value="KAB1265947.1"/>
    <property type="molecule type" value="Genomic_DNA"/>
</dbReference>
<accession>A0A5N4D4B7</accession>
<dbReference type="Proteomes" id="UP000299084">
    <property type="component" value="Unassembled WGS sequence"/>
</dbReference>
<organism evidence="2 3">
    <name type="scientific">Camelus dromedarius</name>
    <name type="common">Dromedary</name>
    <name type="synonym">Arabian camel</name>
    <dbReference type="NCBI Taxonomy" id="9838"/>
    <lineage>
        <taxon>Eukaryota</taxon>
        <taxon>Metazoa</taxon>
        <taxon>Chordata</taxon>
        <taxon>Craniata</taxon>
        <taxon>Vertebrata</taxon>
        <taxon>Euteleostomi</taxon>
        <taxon>Mammalia</taxon>
        <taxon>Eutheria</taxon>
        <taxon>Laurasiatheria</taxon>
        <taxon>Artiodactyla</taxon>
        <taxon>Tylopoda</taxon>
        <taxon>Camelidae</taxon>
        <taxon>Camelus</taxon>
    </lineage>
</organism>
<reference evidence="2 3" key="1">
    <citation type="journal article" date="2019" name="Mol. Ecol. Resour.">
        <title>Improving Illumina assemblies with Hi-C and long reads: an example with the North African dromedary.</title>
        <authorList>
            <person name="Elbers J.P."/>
            <person name="Rogers M.F."/>
            <person name="Perelman P.L."/>
            <person name="Proskuryakova A.A."/>
            <person name="Serdyukova N.A."/>
            <person name="Johnson W.E."/>
            <person name="Horin P."/>
            <person name="Corander J."/>
            <person name="Murphy D."/>
            <person name="Burger P.A."/>
        </authorList>
    </citation>
    <scope>NUCLEOTIDE SEQUENCE [LARGE SCALE GENOMIC DNA]</scope>
    <source>
        <strain evidence="2">Drom800</strain>
        <tissue evidence="2">Blood</tissue>
    </source>
</reference>
<evidence type="ECO:0000313" key="3">
    <source>
        <dbReference type="Proteomes" id="UP000299084"/>
    </source>
</evidence>